<organism evidence="2">
    <name type="scientific">viral metagenome</name>
    <dbReference type="NCBI Taxonomy" id="1070528"/>
    <lineage>
        <taxon>unclassified sequences</taxon>
        <taxon>metagenomes</taxon>
        <taxon>organismal metagenomes</taxon>
    </lineage>
</organism>
<protein>
    <submittedName>
        <fullName evidence="2">Uncharacterized protein</fullName>
    </submittedName>
</protein>
<proteinExistence type="predicted"/>
<accession>A0A6C0H0E4</accession>
<feature type="compositionally biased region" description="Polar residues" evidence="1">
    <location>
        <begin position="16"/>
        <end position="31"/>
    </location>
</feature>
<sequence length="119" mass="13236">MPRSKNSKSTSNNKSIQPAQPINNSIQPVQQNPGFLSNVIQGFALGTGSSLARSVFESASGSNSKNTEPIKNEKINNDDCYHYKKCKEITNIQDSFECLNNLNIKEYEKCKPAFNLYGE</sequence>
<feature type="region of interest" description="Disordered" evidence="1">
    <location>
        <begin position="1"/>
        <end position="31"/>
    </location>
</feature>
<evidence type="ECO:0000256" key="1">
    <source>
        <dbReference type="SAM" id="MobiDB-lite"/>
    </source>
</evidence>
<name>A0A6C0H0E4_9ZZZZ</name>
<dbReference type="AlphaFoldDB" id="A0A6C0H0E4"/>
<dbReference type="EMBL" id="MN739833">
    <property type="protein sequence ID" value="QHT73877.1"/>
    <property type="molecule type" value="Genomic_DNA"/>
</dbReference>
<reference evidence="2" key="1">
    <citation type="journal article" date="2020" name="Nature">
        <title>Giant virus diversity and host interactions through global metagenomics.</title>
        <authorList>
            <person name="Schulz F."/>
            <person name="Roux S."/>
            <person name="Paez-Espino D."/>
            <person name="Jungbluth S."/>
            <person name="Walsh D.A."/>
            <person name="Denef V.J."/>
            <person name="McMahon K.D."/>
            <person name="Konstantinidis K.T."/>
            <person name="Eloe-Fadrosh E.A."/>
            <person name="Kyrpides N.C."/>
            <person name="Woyke T."/>
        </authorList>
    </citation>
    <scope>NUCLEOTIDE SEQUENCE</scope>
    <source>
        <strain evidence="2">GVMAG-M-3300023179-4</strain>
    </source>
</reference>
<evidence type="ECO:0000313" key="2">
    <source>
        <dbReference type="EMBL" id="QHT73877.1"/>
    </source>
</evidence>